<dbReference type="CDD" id="cd11296">
    <property type="entry name" value="O-FucT_like"/>
    <property type="match status" value="1"/>
</dbReference>
<proteinExistence type="predicted"/>
<evidence type="ECO:0000313" key="5">
    <source>
        <dbReference type="EMBL" id="KAA8574695.1"/>
    </source>
</evidence>
<feature type="transmembrane region" description="Helical" evidence="4">
    <location>
        <begin position="12"/>
        <end position="32"/>
    </location>
</feature>
<accession>A0A5M9K797</accession>
<dbReference type="InterPro" id="IPR019378">
    <property type="entry name" value="GDP-Fuc_O-FucTrfase"/>
</dbReference>
<dbReference type="Gene3D" id="3.40.50.11350">
    <property type="match status" value="1"/>
</dbReference>
<keyword evidence="2" id="KW-0294">Fucose metabolism</keyword>
<evidence type="ECO:0000313" key="6">
    <source>
        <dbReference type="Proteomes" id="UP000322873"/>
    </source>
</evidence>
<organism evidence="5 6">
    <name type="scientific">Monilinia fructicola</name>
    <name type="common">Brown rot fungus</name>
    <name type="synonym">Ciboria fructicola</name>
    <dbReference type="NCBI Taxonomy" id="38448"/>
    <lineage>
        <taxon>Eukaryota</taxon>
        <taxon>Fungi</taxon>
        <taxon>Dikarya</taxon>
        <taxon>Ascomycota</taxon>
        <taxon>Pezizomycotina</taxon>
        <taxon>Leotiomycetes</taxon>
        <taxon>Helotiales</taxon>
        <taxon>Sclerotiniaceae</taxon>
        <taxon>Monilinia</taxon>
    </lineage>
</organism>
<keyword evidence="1" id="KW-0808">Transferase</keyword>
<evidence type="ECO:0000256" key="1">
    <source>
        <dbReference type="ARBA" id="ARBA00022679"/>
    </source>
</evidence>
<evidence type="ECO:0000256" key="3">
    <source>
        <dbReference type="ARBA" id="ARBA00023277"/>
    </source>
</evidence>
<dbReference type="EMBL" id="VICG01000002">
    <property type="protein sequence ID" value="KAA8574695.1"/>
    <property type="molecule type" value="Genomic_DNA"/>
</dbReference>
<dbReference type="GO" id="GO:0016740">
    <property type="term" value="F:transferase activity"/>
    <property type="evidence" value="ECO:0007669"/>
    <property type="project" value="UniProtKB-KW"/>
</dbReference>
<dbReference type="VEuPathDB" id="FungiDB:MFRU_030g00920"/>
<sequence length="445" mass="50317">MKLPANFSNRLAFLFGILVFSISFYIFFLSSYNLSAHVIGNNYLENASHTSNATDDIFDFPPVDSHALRTVCESAQWNPEIVFTCDNSVGGVGNIRNSILNCVRYAISAGSSMVVPRIIVRNTKDISKIRTGERAGMDYMFDVQHFVDSLKLSCPQLVLYRYVDAVPNRARGSGPVALLPEILVSEEIPKTGLQHPAAWRGKFLEWMEGWPGLVTATMETPVLVDLGRSYIQYPIYSDGEEFALSFGGILKFRKDVRILATTALHNMLSTYNMSRNISQPILQNTFFGAHLRTEIDAVKAWPANDWMYQRYEVQSQRYLKKLSETNLTLIYVASGNRTEIARFSRDAAAYDLATKFMLLDSKDREYLNTLAWDQQGLVDFLVMTKSSSFVGIGHSSFTWNIALKRHTFSQRKEGYLDGPEILSDELSEVYGKPHAYPEYAACLWP</sequence>
<dbReference type="GO" id="GO:0006004">
    <property type="term" value="P:fucose metabolic process"/>
    <property type="evidence" value="ECO:0007669"/>
    <property type="project" value="UniProtKB-KW"/>
</dbReference>
<keyword evidence="4" id="KW-0472">Membrane</keyword>
<comment type="caution">
    <text evidence="5">The sequence shown here is derived from an EMBL/GenBank/DDBJ whole genome shotgun (WGS) entry which is preliminary data.</text>
</comment>
<reference evidence="5 6" key="1">
    <citation type="submission" date="2019-06" db="EMBL/GenBank/DDBJ databases">
        <title>Genome Sequence of the Brown Rot Fungal Pathogen Monilinia fructicola.</title>
        <authorList>
            <person name="De Miccolis Angelini R.M."/>
            <person name="Landi L."/>
            <person name="Abate D."/>
            <person name="Pollastro S."/>
            <person name="Romanazzi G."/>
            <person name="Faretra F."/>
        </authorList>
    </citation>
    <scope>NUCLEOTIDE SEQUENCE [LARGE SCALE GENOMIC DNA]</scope>
    <source>
        <strain evidence="5 6">Mfrc123</strain>
    </source>
</reference>
<keyword evidence="4" id="KW-0812">Transmembrane</keyword>
<gene>
    <name evidence="5" type="ORF">EYC84_003945</name>
</gene>
<keyword evidence="4" id="KW-1133">Transmembrane helix</keyword>
<name>A0A5M9K797_MONFR</name>
<protein>
    <recommendedName>
        <fullName evidence="7">Alternative oxidase</fullName>
    </recommendedName>
</protein>
<keyword evidence="3" id="KW-0119">Carbohydrate metabolism</keyword>
<dbReference type="AlphaFoldDB" id="A0A5M9K797"/>
<dbReference type="Pfam" id="PF10250">
    <property type="entry name" value="O-FucT"/>
    <property type="match status" value="1"/>
</dbReference>
<evidence type="ECO:0000256" key="2">
    <source>
        <dbReference type="ARBA" id="ARBA00023253"/>
    </source>
</evidence>
<dbReference type="Proteomes" id="UP000322873">
    <property type="component" value="Unassembled WGS sequence"/>
</dbReference>
<evidence type="ECO:0000256" key="4">
    <source>
        <dbReference type="SAM" id="Phobius"/>
    </source>
</evidence>
<keyword evidence="6" id="KW-1185">Reference proteome</keyword>
<evidence type="ECO:0008006" key="7">
    <source>
        <dbReference type="Google" id="ProtNLM"/>
    </source>
</evidence>